<evidence type="ECO:0000313" key="2">
    <source>
        <dbReference type="Proteomes" id="UP000463961"/>
    </source>
</evidence>
<name>A0A679I5R7_9RHOO</name>
<dbReference type="RefSeq" id="WP_162049475.1">
    <property type="nucleotide sequence ID" value="NZ_AP019011.1"/>
</dbReference>
<accession>A0A679I5R7</accession>
<proteinExistence type="predicted"/>
<reference evidence="2" key="1">
    <citation type="submission" date="2020-01" db="EMBL/GenBank/DDBJ databases">
        <title>Phosphoaccumulans saitamaens gen. nov., sp. nov., a polyphosphate accumulating bacterium isolated from surface river water.</title>
        <authorList>
            <person name="Watanabe K."/>
            <person name="Suda W."/>
        </authorList>
    </citation>
    <scope>NUCLEOTIDE SEQUENCE [LARGE SCALE GENOMIC DNA]</scope>
    <source>
        <strain evidence="2">ICHIAU1</strain>
    </source>
</reference>
<evidence type="ECO:0000313" key="1">
    <source>
        <dbReference type="EMBL" id="BBU69853.1"/>
    </source>
</evidence>
<gene>
    <name evidence="1" type="ORF">ICHIAU1_21360</name>
</gene>
<organism evidence="1 2">
    <name type="scientific">Fluviibacter phosphoraccumulans</name>
    <dbReference type="NCBI Taxonomy" id="1751046"/>
    <lineage>
        <taxon>Bacteria</taxon>
        <taxon>Pseudomonadati</taxon>
        <taxon>Pseudomonadota</taxon>
        <taxon>Betaproteobacteria</taxon>
        <taxon>Rhodocyclales</taxon>
        <taxon>Fluviibacteraceae</taxon>
        <taxon>Fluviibacter</taxon>
    </lineage>
</organism>
<sequence length="57" mass="6580">MADNTLAQALEQLEKILKDKPNYNKLLGGSGYRNGYEDGYKLAVKRFKNFRDDVLKK</sequence>
<dbReference type="AlphaFoldDB" id="A0A679I5R7"/>
<keyword evidence="2" id="KW-1185">Reference proteome</keyword>
<protein>
    <submittedName>
        <fullName evidence="1">Uncharacterized protein</fullName>
    </submittedName>
</protein>
<dbReference type="EMBL" id="AP022345">
    <property type="protein sequence ID" value="BBU69853.1"/>
    <property type="molecule type" value="Genomic_DNA"/>
</dbReference>
<dbReference type="Proteomes" id="UP000463961">
    <property type="component" value="Chromosome"/>
</dbReference>